<feature type="domain" description="Laminin G" evidence="20">
    <location>
        <begin position="2108"/>
        <end position="2295"/>
    </location>
</feature>
<evidence type="ECO:0000256" key="5">
    <source>
        <dbReference type="ARBA" id="ARBA00022729"/>
    </source>
</evidence>
<dbReference type="Gene3D" id="2.60.120.200">
    <property type="match status" value="5"/>
</dbReference>
<feature type="domain" description="Laminin EGF-like" evidence="21">
    <location>
        <begin position="1507"/>
        <end position="1559"/>
    </location>
</feature>
<feature type="compositionally biased region" description="Polar residues" evidence="18">
    <location>
        <begin position="2675"/>
        <end position="2685"/>
    </location>
</feature>
<feature type="disulfide bond" evidence="16">
    <location>
        <begin position="1421"/>
        <end position="1430"/>
    </location>
</feature>
<dbReference type="PROSITE" id="PS51115">
    <property type="entry name" value="LAMININ_IVA"/>
    <property type="match status" value="2"/>
</dbReference>
<dbReference type="CDD" id="cd00110">
    <property type="entry name" value="LamG"/>
    <property type="match status" value="5"/>
</dbReference>
<feature type="domain" description="Laminin EGF-like" evidence="21">
    <location>
        <begin position="349"/>
        <end position="397"/>
    </location>
</feature>
<dbReference type="SUPFAM" id="SSF57196">
    <property type="entry name" value="EGF/Laminin"/>
    <property type="match status" value="11"/>
</dbReference>
<protein>
    <submittedName>
        <fullName evidence="24">Laminin subunit alpha-2</fullName>
    </submittedName>
</protein>
<dbReference type="Gene3D" id="2.170.300.10">
    <property type="entry name" value="Tie2 ligand-binding domain superfamily"/>
    <property type="match status" value="2"/>
</dbReference>
<evidence type="ECO:0000256" key="6">
    <source>
        <dbReference type="ARBA" id="ARBA00022737"/>
    </source>
</evidence>
<dbReference type="Gene3D" id="2.60.120.260">
    <property type="entry name" value="Galactose-binding domain-like"/>
    <property type="match status" value="1"/>
</dbReference>
<dbReference type="InterPro" id="IPR050440">
    <property type="entry name" value="Laminin/Netrin_ECM"/>
</dbReference>
<feature type="disulfide bond" evidence="16">
    <location>
        <begin position="880"/>
        <end position="889"/>
    </location>
</feature>
<evidence type="ECO:0000256" key="15">
    <source>
        <dbReference type="PROSITE-ProRule" id="PRU00221"/>
    </source>
</evidence>
<dbReference type="SMART" id="SM00320">
    <property type="entry name" value="WD40"/>
    <property type="match status" value="5"/>
</dbReference>
<evidence type="ECO:0000259" key="22">
    <source>
        <dbReference type="PROSITE" id="PS51115"/>
    </source>
</evidence>
<feature type="domain" description="Laminin IV type A" evidence="22">
    <location>
        <begin position="1168"/>
        <end position="1359"/>
    </location>
</feature>
<evidence type="ECO:0000256" key="13">
    <source>
        <dbReference type="ARBA" id="ARBA00065619"/>
    </source>
</evidence>
<dbReference type="FunFam" id="2.10.25.10:FF:000130">
    <property type="entry name" value="Laminin subunit beta 1"/>
    <property type="match status" value="1"/>
</dbReference>
<feature type="domain" description="Laminin EGF-like" evidence="21">
    <location>
        <begin position="648"/>
        <end position="697"/>
    </location>
</feature>
<evidence type="ECO:0000256" key="9">
    <source>
        <dbReference type="ARBA" id="ARBA00023054"/>
    </source>
</evidence>
<dbReference type="EMBL" id="JH817503">
    <property type="protein sequence ID" value="EKC38085.1"/>
    <property type="molecule type" value="Genomic_DNA"/>
</dbReference>
<feature type="disulfide bond" evidence="16">
    <location>
        <begin position="294"/>
        <end position="306"/>
    </location>
</feature>
<keyword evidence="3" id="KW-0272">Extracellular matrix</keyword>
<feature type="disulfide bond" evidence="16">
    <location>
        <begin position="1507"/>
        <end position="1519"/>
    </location>
</feature>
<dbReference type="FunFam" id="2.10.25.10:FF:000106">
    <property type="entry name" value="Heparan sulfate proteoglycan 2"/>
    <property type="match status" value="2"/>
</dbReference>
<evidence type="ECO:0000256" key="17">
    <source>
        <dbReference type="SAM" id="Coils"/>
    </source>
</evidence>
<dbReference type="PRINTS" id="PR00011">
    <property type="entry name" value="EGFLAMININ"/>
</dbReference>
<keyword evidence="11" id="KW-0325">Glycoprotein</keyword>
<dbReference type="FunFam" id="2.10.25.10:FF:000082">
    <property type="entry name" value="Laminin subunit alpha 1"/>
    <property type="match status" value="1"/>
</dbReference>
<feature type="disulfide bond" evidence="16">
    <location>
        <begin position="957"/>
        <end position="969"/>
    </location>
</feature>
<dbReference type="InterPro" id="IPR059104">
    <property type="entry name" value="Beta-prop_EIPR1-like"/>
</dbReference>
<dbReference type="FunFam" id="2.60.120.260:FF:000017">
    <property type="entry name" value="Laminin subunit alpha 2"/>
    <property type="match status" value="1"/>
</dbReference>
<feature type="disulfide bond" evidence="16">
    <location>
        <begin position="1098"/>
        <end position="1110"/>
    </location>
</feature>
<dbReference type="InterPro" id="IPR015943">
    <property type="entry name" value="WD40/YVTN_repeat-like_dom_sf"/>
</dbReference>
<accession>K1RA78</accession>
<dbReference type="PANTHER" id="PTHR10574">
    <property type="entry name" value="NETRIN/LAMININ-RELATED"/>
    <property type="match status" value="1"/>
</dbReference>
<feature type="domain" description="Laminin G" evidence="20">
    <location>
        <begin position="2309"/>
        <end position="2492"/>
    </location>
</feature>
<keyword evidence="7" id="KW-0084">Basement membrane</keyword>
<dbReference type="InterPro" id="IPR008211">
    <property type="entry name" value="Laminin_N"/>
</dbReference>
<feature type="chain" id="PRO_5043545448" evidence="19">
    <location>
        <begin position="22"/>
        <end position="3502"/>
    </location>
</feature>
<feature type="disulfide bond" evidence="16">
    <location>
        <begin position="1127"/>
        <end position="1136"/>
    </location>
</feature>
<feature type="domain" description="Laminin EGF-like" evidence="21">
    <location>
        <begin position="294"/>
        <end position="348"/>
    </location>
</feature>
<feature type="domain" description="Laminin G" evidence="20">
    <location>
        <begin position="2497"/>
        <end position="2670"/>
    </location>
</feature>
<evidence type="ECO:0000256" key="10">
    <source>
        <dbReference type="ARBA" id="ARBA00023157"/>
    </source>
</evidence>
<feature type="domain" description="Laminin EGF-like" evidence="21">
    <location>
        <begin position="1052"/>
        <end position="1097"/>
    </location>
</feature>
<evidence type="ECO:0000256" key="12">
    <source>
        <dbReference type="ARBA" id="ARBA00023292"/>
    </source>
</evidence>
<name>K1RA78_MAGGI</name>
<evidence type="ECO:0000256" key="16">
    <source>
        <dbReference type="PROSITE-ProRule" id="PRU00460"/>
    </source>
</evidence>
<dbReference type="Pfam" id="PF23609">
    <property type="entry name" value="Beta-prop_EIPR1"/>
    <property type="match status" value="1"/>
</dbReference>
<dbReference type="PROSITE" id="PS50027">
    <property type="entry name" value="EGF_LAM_2"/>
    <property type="match status" value="14"/>
</dbReference>
<dbReference type="PROSITE" id="PS50082">
    <property type="entry name" value="WD_REPEATS_2"/>
    <property type="match status" value="1"/>
</dbReference>
<dbReference type="FunFam" id="2.10.25.10:FF:000033">
    <property type="entry name" value="Laminin subunit alpha 2"/>
    <property type="match status" value="2"/>
</dbReference>
<feature type="domain" description="Laminin EGF-like" evidence="21">
    <location>
        <begin position="1098"/>
        <end position="1156"/>
    </location>
</feature>
<dbReference type="FunFam" id="2.10.25.10:FF:000067">
    <property type="entry name" value="Laminin subunit gamma 1"/>
    <property type="match status" value="1"/>
</dbReference>
<evidence type="ECO:0000256" key="1">
    <source>
        <dbReference type="ARBA" id="ARBA00004302"/>
    </source>
</evidence>
<dbReference type="PROSITE" id="PS50025">
    <property type="entry name" value="LAM_G_DOMAIN"/>
    <property type="match status" value="5"/>
</dbReference>
<dbReference type="Pfam" id="PF00055">
    <property type="entry name" value="Laminin_N"/>
    <property type="match status" value="1"/>
</dbReference>
<dbReference type="SUPFAM" id="SSF48452">
    <property type="entry name" value="TPR-like"/>
    <property type="match status" value="1"/>
</dbReference>
<feature type="repeat" description="WD" evidence="15">
    <location>
        <begin position="3342"/>
        <end position="3384"/>
    </location>
</feature>
<feature type="disulfide bond" evidence="16">
    <location>
        <begin position="1073"/>
        <end position="1082"/>
    </location>
</feature>
<dbReference type="Pfam" id="PF02210">
    <property type="entry name" value="Laminin_G_2"/>
    <property type="match status" value="4"/>
</dbReference>
<evidence type="ECO:0000256" key="7">
    <source>
        <dbReference type="ARBA" id="ARBA00022869"/>
    </source>
</evidence>
<evidence type="ECO:0000259" key="23">
    <source>
        <dbReference type="PROSITE" id="PS51117"/>
    </source>
</evidence>
<dbReference type="SMART" id="SM00136">
    <property type="entry name" value="LamNT"/>
    <property type="match status" value="1"/>
</dbReference>
<feature type="compositionally biased region" description="Low complexity" evidence="18">
    <location>
        <begin position="2686"/>
        <end position="2699"/>
    </location>
</feature>
<dbReference type="FunFam" id="2.10.25.10:FF:000090">
    <property type="entry name" value="laminin subunit alpha"/>
    <property type="match status" value="1"/>
</dbReference>
<feature type="domain" description="Laminin EGF-like" evidence="21">
    <location>
        <begin position="859"/>
        <end position="906"/>
    </location>
</feature>
<dbReference type="InterPro" id="IPR011990">
    <property type="entry name" value="TPR-like_helical_dom_sf"/>
</dbReference>
<dbReference type="SMART" id="SM00181">
    <property type="entry name" value="EGF"/>
    <property type="match status" value="13"/>
</dbReference>
<gene>
    <name evidence="24" type="ORF">CGI_10022675</name>
</gene>
<feature type="disulfide bond" evidence="16">
    <location>
        <begin position="1054"/>
        <end position="1071"/>
    </location>
</feature>
<dbReference type="Gene3D" id="1.25.40.10">
    <property type="entry name" value="Tetratricopeptide repeat domain"/>
    <property type="match status" value="1"/>
</dbReference>
<organism evidence="24">
    <name type="scientific">Magallana gigas</name>
    <name type="common">Pacific oyster</name>
    <name type="synonym">Crassostrea gigas</name>
    <dbReference type="NCBI Taxonomy" id="29159"/>
    <lineage>
        <taxon>Eukaryota</taxon>
        <taxon>Metazoa</taxon>
        <taxon>Spiralia</taxon>
        <taxon>Lophotrochozoa</taxon>
        <taxon>Mollusca</taxon>
        <taxon>Bivalvia</taxon>
        <taxon>Autobranchia</taxon>
        <taxon>Pteriomorphia</taxon>
        <taxon>Ostreida</taxon>
        <taxon>Ostreoidea</taxon>
        <taxon>Ostreidae</taxon>
        <taxon>Magallana</taxon>
    </lineage>
</organism>
<dbReference type="Pfam" id="PF00052">
    <property type="entry name" value="Laminin_B"/>
    <property type="match status" value="2"/>
</dbReference>
<feature type="disulfide bond" evidence="16">
    <location>
        <begin position="833"/>
        <end position="842"/>
    </location>
</feature>
<dbReference type="Pfam" id="PF17826">
    <property type="entry name" value="DUF5588"/>
    <property type="match status" value="1"/>
</dbReference>
<feature type="domain" description="Laminin IV type A" evidence="22">
    <location>
        <begin position="422"/>
        <end position="614"/>
    </location>
</feature>
<keyword evidence="5 19" id="KW-0732">Signal</keyword>
<dbReference type="PROSITE" id="PS50294">
    <property type="entry name" value="WD_REPEATS_REGION"/>
    <property type="match status" value="1"/>
</dbReference>
<dbReference type="InterPro" id="IPR013320">
    <property type="entry name" value="ConA-like_dom_sf"/>
</dbReference>
<dbReference type="InterPro" id="IPR056863">
    <property type="entry name" value="LMN_ATRN_NET-like_EGF"/>
</dbReference>
<feature type="domain" description="Laminin EGF-like" evidence="21">
    <location>
        <begin position="812"/>
        <end position="858"/>
    </location>
</feature>
<feature type="domain" description="Laminin EGF-like" evidence="21">
    <location>
        <begin position="1402"/>
        <end position="1451"/>
    </location>
</feature>
<dbReference type="InterPro" id="IPR036322">
    <property type="entry name" value="WD40_repeat_dom_sf"/>
</dbReference>
<feature type="disulfide bond" evidence="16">
    <location>
        <begin position="368"/>
        <end position="377"/>
    </location>
</feature>
<dbReference type="Pfam" id="PF00054">
    <property type="entry name" value="Laminin_G_1"/>
    <property type="match status" value="1"/>
</dbReference>
<feature type="coiled-coil region" evidence="17">
    <location>
        <begin position="1610"/>
        <end position="1672"/>
    </location>
</feature>
<feature type="disulfide bond" evidence="14">
    <location>
        <begin position="2643"/>
        <end position="2670"/>
    </location>
</feature>
<feature type="domain" description="Laminin EGF-like" evidence="21">
    <location>
        <begin position="907"/>
        <end position="956"/>
    </location>
</feature>
<feature type="disulfide bond" evidence="16">
    <location>
        <begin position="730"/>
        <end position="739"/>
    </location>
</feature>
<feature type="coiled-coil region" evidence="17">
    <location>
        <begin position="1858"/>
        <end position="1920"/>
    </location>
</feature>
<dbReference type="PROSITE" id="PS51117">
    <property type="entry name" value="LAMININ_NTER"/>
    <property type="match status" value="1"/>
</dbReference>
<dbReference type="FunFam" id="2.10.25.10:FF:000105">
    <property type="entry name" value="laminin subunit gamma-1"/>
    <property type="match status" value="1"/>
</dbReference>
<dbReference type="SMART" id="SM00282">
    <property type="entry name" value="LamG"/>
    <property type="match status" value="5"/>
</dbReference>
<feature type="disulfide bond" evidence="16">
    <location>
        <begin position="1477"/>
        <end position="1486"/>
    </location>
</feature>
<dbReference type="Pfam" id="PF00400">
    <property type="entry name" value="WD40"/>
    <property type="match status" value="1"/>
</dbReference>
<dbReference type="HOGENOM" id="CLU_000301_0_0_1"/>
<dbReference type="Gene3D" id="2.130.10.10">
    <property type="entry name" value="YVTN repeat-like/Quinoprotein amine dehydrogenase"/>
    <property type="match status" value="1"/>
</dbReference>
<dbReference type="Gene3D" id="2.10.25.10">
    <property type="entry name" value="Laminin"/>
    <property type="match status" value="13"/>
</dbReference>
<dbReference type="InParanoid" id="K1RA78"/>
<feature type="domain" description="Laminin N-terminal" evidence="23">
    <location>
        <begin position="23"/>
        <end position="276"/>
    </location>
</feature>
<feature type="disulfide bond" evidence="16">
    <location>
        <begin position="959"/>
        <end position="976"/>
    </location>
</feature>
<keyword evidence="9 17" id="KW-0175">Coiled coil</keyword>
<feature type="coiled-coil region" evidence="17">
    <location>
        <begin position="2007"/>
        <end position="2110"/>
    </location>
</feature>
<dbReference type="FunFam" id="2.10.25.10:FF:000189">
    <property type="entry name" value="Laminin subunit alpha 2"/>
    <property type="match status" value="1"/>
</dbReference>
<dbReference type="FunCoup" id="K1RA78">
    <property type="interactions" value="21"/>
</dbReference>
<dbReference type="InterPro" id="IPR002049">
    <property type="entry name" value="LE_dom"/>
</dbReference>
<dbReference type="GO" id="GO:0005604">
    <property type="term" value="C:basement membrane"/>
    <property type="evidence" value="ECO:0007669"/>
    <property type="project" value="UniProtKB-SubCell"/>
</dbReference>
<feature type="disulfide bond" evidence="16">
    <location>
        <begin position="859"/>
        <end position="871"/>
    </location>
</feature>
<dbReference type="InterPro" id="IPR000034">
    <property type="entry name" value="Laminin_IV"/>
</dbReference>
<dbReference type="PROSITE" id="PS00678">
    <property type="entry name" value="WD_REPEATS_1"/>
    <property type="match status" value="1"/>
</dbReference>
<feature type="disulfide bond" evidence="16">
    <location>
        <begin position="812"/>
        <end position="824"/>
    </location>
</feature>
<feature type="disulfide bond" evidence="16">
    <location>
        <begin position="1527"/>
        <end position="1536"/>
    </location>
</feature>
<feature type="domain" description="Laminin EGF-like" evidence="21">
    <location>
        <begin position="957"/>
        <end position="1004"/>
    </location>
</feature>
<sequence>MVSNTWFVFVFWTLFLPAIECQDDIGLFPNILNLATRSTISVNATCGEEKSEVFCKLVDHVKIFPYKNSHCDICDARSRDERQRHPITNAINGRNSWWQSPTLTNGAKFNYVTITLDLKQVYQVAYVIVKAANSPRPGNWILERSIDGVNFQPWQYFGLRNRDCKKLYGIKASRKIPTYLRDDEVICTTKYSKIYPLENGEIFISLVNGRPGVKNPSPTLLEFTSARYVRLRLQKIRTLNADLMTFRSSSDLKFIDPSVTRRDYTTGINCERCLDGYYRPLGETPHSRYPCRPCRCEVTLGSTGKCVPDDSLMSEGKRPGDCECKEGYGGPTCQECAFGYYGYPYCKPCPCNSAGTLSSQQCSGNCVCKENVEGVKCDRCKRGFFNLNKDNPVGCMPCFCFGVSSVCQSSNLGLIKVVDMSDGMSGWAVTSVNINGFTYFIQKNEEGWLVYRAYPANQNSLNPSEDTVVYYWQAPLKYLGNRLTSYGGSLRYTVKYETDRTVPYQRHMYGVDVIIQSGNMTIVNGKSYLRENVQEERSVVLNESSWFQLVKSDRYETLQPITKKEFMIILFNIERLLIRATYHSAQNTVYLRDVTLDAVSALSNSSVTLRAVEKCSCPRGYQGLSCEMCEPGFRRVGNKLYGGMCLPCNCNNHAERCDINTGRCINCQHFTTGENCDTCLPGYYGDPRRGEEDDCKPCACPLLEPTNQFSASCQLIPQVGNYDNYKCDKCAVGYIGNRCERCAPGYYGDPTKVGGSCRPCSCGGNIDGGDPGGCDRETGECLRCLNHTEGPNCQRCQDGYYGRAVNGDCTACNCDMNGSVNGSCDQYSGRCICKDRFYGRRCDQCQPGYGSVEEGCTPCDCDPVGSRGSLCDSYTGQCFCNIGVVGRKCDSCQPGFFGFSSRGCKDCGCNTQGTNQTEPCDDITGICNCLHNVIGSRCNTCQENFWGLGTGNGCTPCECDRLGSVYSQCDQRTGQCTCRPGVEGQQCDQCRPGYYGFSISGCKRCQPCDKPGHVCDPVTGRCVCPPLTTGAQCGQCQPNTWGHDRVTGCKLCNCDPRTAESRQCDLITGQCTCKADYTGDKCDQCSPGFYNHPNCQLCLCSADGTDPSSCNNSTGVCQCDNRGQCQCKNNVETRTCARCRPGSFSLDRTNPYGCTECFCFERSNRCDQVPYVWRKVEIPGSSISFDPRVTDKVTLQYKSYAVIPRNSTWTAVPQSLASKPIYWSLPDSYLGDWTLSYNGKMRFEVEYRSDKGPPSRANDSPDVVVIGNSFQMVHKTSTPWSQRGEKSISVKFHPTEWMIVGYGNATRSLMMIVLQNVTEVYIIATPDDQARAATLRFLSVDSAQPGNGSTDNPALGVEICQCPQQYSGLSCQDPADGYYRLKHNVTTDMSHPIVVIGEVVRCNCHRHSDTCDRETGVCQNCQHNTTGSQCQRCLPGFYGDATRGSSVDCQPCICPTIENNFSSTCEIRRGQLICTNCTEGYTGTRCESCADGYYGNPRQAGGHCLPCDCNPEGSVSSSCNFQGQCRCLPGITGDKCDGCQPRHAVEDGRCVSCDEGCTADLMKELDDLSNMTRQVNLTGKLPVPWNQLWRIQNETILLKEELETIRTAELSHLKSQANDLEREADSLLTESRRAKLQATPLEEKAVSLRNNATNLEADLNETIRDMKDFVEKLVDTVQSLFHNKSGINVTDALEKVKVILKEIKDRNFTTTLDRAIKENKLAEELSEKLLNMTNKLVNTSGIMDDIQALLDKLLDLQRHSNESKKQSDEVFTLISGISRMQNSTMDTVLEIDQNYDNLIDVLGEGHTLNLEAADQLRQVKENIEDIEKKASIFDQILPELRKKVNGTKSQIPAVESKVREAESHARNLSNYAEQLEREFEKTKADAADPLKAAQVYSNIVKAVNEAEEAAKRAIQAAEESIKIAGVKNITDEVSRSLNKSRELLRQAKQTLKKVPELDRHLDVLNKDLLRLEEEQSQIRQGQSDIRDILNLLPDDLSDRASKVSKDMDKTSNDVKALDKKVDDIENNIQNSLIPKFNQIKNVRLDEVFENIENSIDTAKENVKQIGAIVEGVEAAANRTITAESRLNDKLKMLRDNIKQARAQAEKVKVSLSASGQCVRSYHSKSVPGVTNKISFSFKTNNTTNNQIFLLLQKSPTEFLAVEMINAKIQFSWNVGAGVGSVTSDLPIQSEANFINTIDKWYHVKADRLGRIGTLEVSKLSNVNAAKKVTGVSPVGRSFLRLDENSDLYVAGVPYGIEKSSELRSTSNFSGCMNEMYIDDQKIGLHNFKTTSKQGCWGCRNVPAANVEQTGTFHFDGLGYSAKPQVRSYRSTTFYVKMEFKTFWRDAILLFTGNNKTVGGELGDFLYIGIQDQKLVLQIYTGGDSYLSISSALTYNDNKWHTIVTERANLDAYLQVDGTDMKFLTANGSNTGLELKGRPLYFGGIPESYDLEPFLKWGTINRTGFLGCLRQVQIQTFSQDLLTGETVGVTNGCPAEGYRTIGFYGNGFAKYKAATLPGEKGDISLSFRTTQRDALLLLAYDNDQRNFYSFVLVDGKVEGRFSTNSLPQKITTSKTFNDGHLHNVAIQKVGNRITVYVDDEAQLEEVILGREEVNVDHLYIGGVIDYNFPQGQAMAATTQGLEGCISDIIINQKILNLNAPLQFERADIGRCRLPTNGHSHNLQDAQTTKPPATTPKASTSRPRDVNPVTTTGGPLVSCAQTPNLPQNIRSLIFGNSPKSHGKIVIDPEEVQESFQISFDFRTFYENGSIFLLSNANYSEYIAAQILKGSVVVYWTNNGGKIKKYVSSKVVNSGQWHTAIVSKDRRRISLEVDGKTEMDKQRIPKKLSITSPMIVGSLVDDININNDDLIRHSLRGCMKNFIVNTKSIMIADATQVQGVTTCYINMEPGVFMNKNSYGVIGKFNLTSNRYSVGREMKIALEFRTHKPNGILLSITDNQAVTLELHQGKVKFSVFNVALFTATSKETNLCDDRWHSVEAKLIGNVVELVVDGGDSQYGSSQNTARNVTTSSALYVGGVPDYAVKQIASFNQMEGTAEGFEGCLRNFKIDSTPSVRKRMVDRETYLSLIIRVLNGVIAGLDFEDTDLIEEKKTSDKKSGLKSYNAKVCGPLWFEHCEILDAETTANICKFRGDHKYYKKQYEEALLCYKQALESLPMTNRCMRHDLNESIARCYVALDKTAEAVDLAQNLIEADIEKLNPSESCLACAKKVLLVCVVYRRQCTCGSSTTIPGVLSSSGVGTVLWHPTGDTTTLVGLTDSHIITWDFDASSSVAKVKDSTGLESKGQPKFTCVRWNPHHNCTQVATANDSCIRGWDLRSMQQIYHIENAHGQLVRDIDFNPNKQYYLVSCGDDCKIKFWDTRNTSEPLKVLSEHSHWVWSVKYNHFHDQLLLSSSSDSRVILHSVVSLSSEPYGHLAENEEDSDEDTEEKSLEPLKDGVIATYEEHEDSVYASCWSTADPWVFASLSYDGRLVINKVPRAEKYKILL</sequence>
<keyword evidence="4 15" id="KW-0853">WD repeat</keyword>
<dbReference type="SMART" id="SM00281">
    <property type="entry name" value="LamB"/>
    <property type="match status" value="2"/>
</dbReference>
<feature type="disulfide bond" evidence="16">
    <location>
        <begin position="324"/>
        <end position="333"/>
    </location>
</feature>
<feature type="domain" description="Laminin EGF-like" evidence="21">
    <location>
        <begin position="760"/>
        <end position="811"/>
    </location>
</feature>
<dbReference type="FunFam" id="2.10.25.10:FF:000728">
    <property type="entry name" value="Laminin subunit gamma 1"/>
    <property type="match status" value="1"/>
</dbReference>
<evidence type="ECO:0000256" key="14">
    <source>
        <dbReference type="PROSITE-ProRule" id="PRU00122"/>
    </source>
</evidence>
<feature type="signal peptide" evidence="19">
    <location>
        <begin position="1"/>
        <end position="21"/>
    </location>
</feature>
<feature type="domain" description="Laminin G" evidence="20">
    <location>
        <begin position="2905"/>
        <end position="3124"/>
    </location>
</feature>
<dbReference type="GO" id="GO:0009887">
    <property type="term" value="P:animal organ morphogenesis"/>
    <property type="evidence" value="ECO:0007669"/>
    <property type="project" value="TreeGrafter"/>
</dbReference>
<evidence type="ECO:0000256" key="2">
    <source>
        <dbReference type="ARBA" id="ARBA00022525"/>
    </source>
</evidence>
<feature type="disulfide bond" evidence="16">
    <location>
        <begin position="1052"/>
        <end position="1064"/>
    </location>
</feature>
<evidence type="ECO:0000256" key="11">
    <source>
        <dbReference type="ARBA" id="ARBA00023180"/>
    </source>
</evidence>
<keyword evidence="8" id="KW-0130">Cell adhesion</keyword>
<comment type="caution">
    <text evidence="16">Lacks conserved residue(s) required for the propagation of feature annotation.</text>
</comment>
<dbReference type="PROSITE" id="PS01248">
    <property type="entry name" value="EGF_LAM_1"/>
    <property type="match status" value="6"/>
</dbReference>
<dbReference type="SUPFAM" id="SSF49899">
    <property type="entry name" value="Concanavalin A-like lectins/glucanases"/>
    <property type="match status" value="5"/>
</dbReference>
<feature type="disulfide bond" evidence="16">
    <location>
        <begin position="861"/>
        <end position="878"/>
    </location>
</feature>
<keyword evidence="12 16" id="KW-0424">Laminin EGF-like domain</keyword>
<feature type="region of interest" description="Disordered" evidence="18">
    <location>
        <begin position="2674"/>
        <end position="2713"/>
    </location>
</feature>
<dbReference type="Pfam" id="PF00053">
    <property type="entry name" value="EGF_laminin"/>
    <property type="match status" value="14"/>
</dbReference>
<evidence type="ECO:0000256" key="8">
    <source>
        <dbReference type="ARBA" id="ARBA00022889"/>
    </source>
</evidence>
<dbReference type="GO" id="GO:0009888">
    <property type="term" value="P:tissue development"/>
    <property type="evidence" value="ECO:0007669"/>
    <property type="project" value="TreeGrafter"/>
</dbReference>
<dbReference type="InterPro" id="IPR000742">
    <property type="entry name" value="EGF"/>
</dbReference>
<feature type="domain" description="Laminin EGF-like" evidence="21">
    <location>
        <begin position="1452"/>
        <end position="1506"/>
    </location>
</feature>
<feature type="disulfide bond" evidence="16">
    <location>
        <begin position="667"/>
        <end position="676"/>
    </location>
</feature>
<evidence type="ECO:0000313" key="24">
    <source>
        <dbReference type="EMBL" id="EKC38085.1"/>
    </source>
</evidence>
<evidence type="ECO:0000256" key="18">
    <source>
        <dbReference type="SAM" id="MobiDB-lite"/>
    </source>
</evidence>
<evidence type="ECO:0000259" key="21">
    <source>
        <dbReference type="PROSITE" id="PS50027"/>
    </source>
</evidence>
<feature type="domain" description="Laminin EGF-like" evidence="21">
    <location>
        <begin position="698"/>
        <end position="759"/>
    </location>
</feature>
<dbReference type="FunFam" id="2.10.25.10:FF:000034">
    <property type="entry name" value="Laminin subunit alpha 3"/>
    <property type="match status" value="1"/>
</dbReference>
<reference evidence="24" key="1">
    <citation type="journal article" date="2012" name="Nature">
        <title>The oyster genome reveals stress adaptation and complexity of shell formation.</title>
        <authorList>
            <person name="Zhang G."/>
            <person name="Fang X."/>
            <person name="Guo X."/>
            <person name="Li L."/>
            <person name="Luo R."/>
            <person name="Xu F."/>
            <person name="Yang P."/>
            <person name="Zhang L."/>
            <person name="Wang X."/>
            <person name="Qi H."/>
            <person name="Xiong Z."/>
            <person name="Que H."/>
            <person name="Xie Y."/>
            <person name="Holland P.W."/>
            <person name="Paps J."/>
            <person name="Zhu Y."/>
            <person name="Wu F."/>
            <person name="Chen Y."/>
            <person name="Wang J."/>
            <person name="Peng C."/>
            <person name="Meng J."/>
            <person name="Yang L."/>
            <person name="Liu J."/>
            <person name="Wen B."/>
            <person name="Zhang N."/>
            <person name="Huang Z."/>
            <person name="Zhu Q."/>
            <person name="Feng Y."/>
            <person name="Mount A."/>
            <person name="Hedgecock D."/>
            <person name="Xu Z."/>
            <person name="Liu Y."/>
            <person name="Domazet-Loso T."/>
            <person name="Du Y."/>
            <person name="Sun X."/>
            <person name="Zhang S."/>
            <person name="Liu B."/>
            <person name="Cheng P."/>
            <person name="Jiang X."/>
            <person name="Li J."/>
            <person name="Fan D."/>
            <person name="Wang W."/>
            <person name="Fu W."/>
            <person name="Wang T."/>
            <person name="Wang B."/>
            <person name="Zhang J."/>
            <person name="Peng Z."/>
            <person name="Li Y."/>
            <person name="Li N."/>
            <person name="Wang J."/>
            <person name="Chen M."/>
            <person name="He Y."/>
            <person name="Tan F."/>
            <person name="Song X."/>
            <person name="Zheng Q."/>
            <person name="Huang R."/>
            <person name="Yang H."/>
            <person name="Du X."/>
            <person name="Chen L."/>
            <person name="Yang M."/>
            <person name="Gaffney P.M."/>
            <person name="Wang S."/>
            <person name="Luo L."/>
            <person name="She Z."/>
            <person name="Ming Y."/>
            <person name="Huang W."/>
            <person name="Zhang S."/>
            <person name="Huang B."/>
            <person name="Zhang Y."/>
            <person name="Qu T."/>
            <person name="Ni P."/>
            <person name="Miao G."/>
            <person name="Wang J."/>
            <person name="Wang Q."/>
            <person name="Steinberg C.E."/>
            <person name="Wang H."/>
            <person name="Li N."/>
            <person name="Qian L."/>
            <person name="Zhang G."/>
            <person name="Li Y."/>
            <person name="Yang H."/>
            <person name="Liu X."/>
            <person name="Wang J."/>
            <person name="Yin Y."/>
            <person name="Wang J."/>
        </authorList>
    </citation>
    <scope>NUCLEOTIDE SEQUENCE [LARGE SCALE GENOMIC DNA]</scope>
    <source>
        <strain evidence="24">05x7-T-G4-1.051#20</strain>
    </source>
</reference>
<feature type="disulfide bond" evidence="16">
    <location>
        <begin position="929"/>
        <end position="938"/>
    </location>
</feature>
<feature type="disulfide bond" evidence="16">
    <location>
        <begin position="814"/>
        <end position="831"/>
    </location>
</feature>
<dbReference type="SMART" id="SM00180">
    <property type="entry name" value="EGF_Lam"/>
    <property type="match status" value="15"/>
</dbReference>
<feature type="disulfide bond" evidence="16">
    <location>
        <begin position="784"/>
        <end position="793"/>
    </location>
</feature>
<dbReference type="InterPro" id="IPR019775">
    <property type="entry name" value="WD40_repeat_CS"/>
</dbReference>
<evidence type="ECO:0000256" key="4">
    <source>
        <dbReference type="ARBA" id="ARBA00022574"/>
    </source>
</evidence>
<dbReference type="InterPro" id="IPR041404">
    <property type="entry name" value="DUF5588"/>
</dbReference>
<evidence type="ECO:0000256" key="3">
    <source>
        <dbReference type="ARBA" id="ARBA00022530"/>
    </source>
</evidence>
<dbReference type="Pfam" id="PF24973">
    <property type="entry name" value="EGF_LMN_ATRN"/>
    <property type="match status" value="2"/>
</dbReference>
<comment type="subcellular location">
    <subcellularLocation>
        <location evidence="1">Secreted</location>
        <location evidence="1">Extracellular space</location>
        <location evidence="1">Extracellular matrix</location>
        <location evidence="1">Basement membrane</location>
    </subcellularLocation>
</comment>
<keyword evidence="2" id="KW-0964">Secreted</keyword>
<dbReference type="GO" id="GO:0007155">
    <property type="term" value="P:cell adhesion"/>
    <property type="evidence" value="ECO:0007669"/>
    <property type="project" value="UniProtKB-KW"/>
</dbReference>
<dbReference type="PANTHER" id="PTHR10574:SF436">
    <property type="entry name" value="LAMININ SUBUNIT ALPHA-2"/>
    <property type="match status" value="1"/>
</dbReference>
<feature type="disulfide bond" evidence="16">
    <location>
        <begin position="978"/>
        <end position="987"/>
    </location>
</feature>
<dbReference type="CDD" id="cd00055">
    <property type="entry name" value="EGF_Lam"/>
    <property type="match status" value="15"/>
</dbReference>
<feature type="domain" description="Laminin G" evidence="20">
    <location>
        <begin position="2729"/>
        <end position="2900"/>
    </location>
</feature>
<keyword evidence="10 16" id="KW-1015">Disulfide bond</keyword>
<comment type="subunit">
    <text evidence="13">Laminin is a complex glycoprotein, consisting of three different polypeptide chains (alpha, beta, gamma), which are bound to each other by disulfide bonds into a cross-shaped molecule comprising one long and three short arms with globules at each end.</text>
</comment>
<keyword evidence="6" id="KW-0677">Repeat</keyword>
<evidence type="ECO:0000259" key="20">
    <source>
        <dbReference type="PROSITE" id="PS50025"/>
    </source>
</evidence>
<dbReference type="SUPFAM" id="SSF50978">
    <property type="entry name" value="WD40 repeat-like"/>
    <property type="match status" value="1"/>
</dbReference>
<evidence type="ECO:0000256" key="19">
    <source>
        <dbReference type="SAM" id="SignalP"/>
    </source>
</evidence>
<dbReference type="InterPro" id="IPR001791">
    <property type="entry name" value="Laminin_G"/>
</dbReference>
<dbReference type="InterPro" id="IPR001680">
    <property type="entry name" value="WD40_rpt"/>
</dbReference>
<proteinExistence type="predicted"/>